<organism evidence="1 2">
    <name type="scientific">Tribonema minus</name>
    <dbReference type="NCBI Taxonomy" id="303371"/>
    <lineage>
        <taxon>Eukaryota</taxon>
        <taxon>Sar</taxon>
        <taxon>Stramenopiles</taxon>
        <taxon>Ochrophyta</taxon>
        <taxon>PX clade</taxon>
        <taxon>Xanthophyceae</taxon>
        <taxon>Tribonematales</taxon>
        <taxon>Tribonemataceae</taxon>
        <taxon>Tribonema</taxon>
    </lineage>
</organism>
<sequence>MFDRLVPAAPDRKAGAPLVGDCCASRRASAAAYSRQHTCRFRACIGRVCHPHVKLLTCGGVGSDIASSAAVNCHTLAADSSSRAVAVNVVQGRRKRVSGSQLPYARLSATDSRSRAIAVNVVQARRKRVSGRAMRQAHAATAREALRRCNSALASARSCKVENAHPRGAGRQAPTTAVVHLNKCSAQGEFKAAHELIIDRQRLMLALTVASPREQSGNLSILKRALSENQQKCKTHLKRALASGITCCMLCER</sequence>
<gene>
    <name evidence="1" type="ORF">JKP88DRAFT_268421</name>
</gene>
<name>A0A835ZA50_9STRA</name>
<accession>A0A835ZA50</accession>
<reference evidence="1" key="1">
    <citation type="submission" date="2021-02" db="EMBL/GenBank/DDBJ databases">
        <title>First Annotated Genome of the Yellow-green Alga Tribonema minus.</title>
        <authorList>
            <person name="Mahan K.M."/>
        </authorList>
    </citation>
    <scope>NUCLEOTIDE SEQUENCE</scope>
    <source>
        <strain evidence="1">UTEX B ZZ1240</strain>
    </source>
</reference>
<proteinExistence type="predicted"/>
<evidence type="ECO:0000313" key="2">
    <source>
        <dbReference type="Proteomes" id="UP000664859"/>
    </source>
</evidence>
<protein>
    <submittedName>
        <fullName evidence="1">Uncharacterized protein</fullName>
    </submittedName>
</protein>
<dbReference type="EMBL" id="JAFCMP010000142">
    <property type="protein sequence ID" value="KAG5185133.1"/>
    <property type="molecule type" value="Genomic_DNA"/>
</dbReference>
<dbReference type="AlphaFoldDB" id="A0A835ZA50"/>
<keyword evidence="2" id="KW-1185">Reference proteome</keyword>
<comment type="caution">
    <text evidence="1">The sequence shown here is derived from an EMBL/GenBank/DDBJ whole genome shotgun (WGS) entry which is preliminary data.</text>
</comment>
<evidence type="ECO:0000313" key="1">
    <source>
        <dbReference type="EMBL" id="KAG5185133.1"/>
    </source>
</evidence>
<dbReference type="Proteomes" id="UP000664859">
    <property type="component" value="Unassembled WGS sequence"/>
</dbReference>